<dbReference type="Proteomes" id="UP000242146">
    <property type="component" value="Unassembled WGS sequence"/>
</dbReference>
<name>A0A1X2GH63_9FUNG</name>
<dbReference type="OrthoDB" id="2271449at2759"/>
<keyword evidence="2" id="KW-1185">Reference proteome</keyword>
<reference evidence="1 2" key="1">
    <citation type="submission" date="2016-07" db="EMBL/GenBank/DDBJ databases">
        <title>Pervasive Adenine N6-methylation of Active Genes in Fungi.</title>
        <authorList>
            <consortium name="DOE Joint Genome Institute"/>
            <person name="Mondo S.J."/>
            <person name="Dannebaum R.O."/>
            <person name="Kuo R.C."/>
            <person name="Labutti K."/>
            <person name="Haridas S."/>
            <person name="Kuo A."/>
            <person name="Salamov A."/>
            <person name="Ahrendt S.R."/>
            <person name="Lipzen A."/>
            <person name="Sullivan W."/>
            <person name="Andreopoulos W.B."/>
            <person name="Clum A."/>
            <person name="Lindquist E."/>
            <person name="Daum C."/>
            <person name="Ramamoorthy G.K."/>
            <person name="Gryganskyi A."/>
            <person name="Culley D."/>
            <person name="Magnuson J.K."/>
            <person name="James T.Y."/>
            <person name="O'Malley M.A."/>
            <person name="Stajich J.E."/>
            <person name="Spatafora J.W."/>
            <person name="Visel A."/>
            <person name="Grigoriev I.V."/>
        </authorList>
    </citation>
    <scope>NUCLEOTIDE SEQUENCE [LARGE SCALE GENOMIC DNA]</scope>
    <source>
        <strain evidence="1 2">NRRL 3301</strain>
    </source>
</reference>
<evidence type="ECO:0000313" key="2">
    <source>
        <dbReference type="Proteomes" id="UP000242146"/>
    </source>
</evidence>
<dbReference type="EMBL" id="MCGT01000015">
    <property type="protein sequence ID" value="ORX53665.1"/>
    <property type="molecule type" value="Genomic_DNA"/>
</dbReference>
<dbReference type="AlphaFoldDB" id="A0A1X2GH63"/>
<dbReference type="STRING" id="101127.A0A1X2GH63"/>
<organism evidence="1 2">
    <name type="scientific">Hesseltinella vesiculosa</name>
    <dbReference type="NCBI Taxonomy" id="101127"/>
    <lineage>
        <taxon>Eukaryota</taxon>
        <taxon>Fungi</taxon>
        <taxon>Fungi incertae sedis</taxon>
        <taxon>Mucoromycota</taxon>
        <taxon>Mucoromycotina</taxon>
        <taxon>Mucoromycetes</taxon>
        <taxon>Mucorales</taxon>
        <taxon>Cunninghamellaceae</taxon>
        <taxon>Hesseltinella</taxon>
    </lineage>
</organism>
<protein>
    <submittedName>
        <fullName evidence="1">Uncharacterized protein</fullName>
    </submittedName>
</protein>
<accession>A0A1X2GH63</accession>
<gene>
    <name evidence="1" type="ORF">DM01DRAFT_1407800</name>
</gene>
<evidence type="ECO:0000313" key="1">
    <source>
        <dbReference type="EMBL" id="ORX53665.1"/>
    </source>
</evidence>
<proteinExistence type="predicted"/>
<sequence>MPPHSDPLPTYRQRSGKRRTALDALEDTRLRHKRLHHAAQGLDKASIDVIIRGESSLGKTNYKYFQDAFVKWSSSITPPVNPYSPSPSDIMTFISRQRSARPWQPPTCATAKFAILALITDKSHRQMIMSDASFTEYFAALRRTHIRLAPYSRFDITPVLDSVRTDHDNPQLSLRIITAKVCFLLGIMGFLCAADLNTIDRDDSYIHVVTGHLHLSIINPKERRQGFSITKEITIAPFAQDPMLPWKTKKKDTIWWIQRIGKQQHVLYTGWKTSIVDFKNQDCVIRKFPTVQIKADDATCVDGCEDLLYHGLMIEDSTDDYEPEIGLFNRRVFGRWKNVLEAKWIGIAFTGILWPLGTRDKPRHVKDHIKGAYGCFAMLMAILKKYPYADKELMDDLRLTERNP</sequence>
<comment type="caution">
    <text evidence="1">The sequence shown here is derived from an EMBL/GenBank/DDBJ whole genome shotgun (WGS) entry which is preliminary data.</text>
</comment>